<name>A0A0C3FRJ5_PILCF</name>
<dbReference type="STRING" id="765440.A0A0C3FRJ5"/>
<dbReference type="InterPro" id="IPR045339">
    <property type="entry name" value="DUF6534"/>
</dbReference>
<keyword evidence="1" id="KW-1133">Transmembrane helix</keyword>
<feature type="transmembrane region" description="Helical" evidence="1">
    <location>
        <begin position="160"/>
        <end position="180"/>
    </location>
</feature>
<reference evidence="3 4" key="1">
    <citation type="submission" date="2014-04" db="EMBL/GenBank/DDBJ databases">
        <authorList>
            <consortium name="DOE Joint Genome Institute"/>
            <person name="Kuo A."/>
            <person name="Tarkka M."/>
            <person name="Buscot F."/>
            <person name="Kohler A."/>
            <person name="Nagy L.G."/>
            <person name="Floudas D."/>
            <person name="Copeland A."/>
            <person name="Barry K.W."/>
            <person name="Cichocki N."/>
            <person name="Veneault-Fourrey C."/>
            <person name="LaButti K."/>
            <person name="Lindquist E.A."/>
            <person name="Lipzen A."/>
            <person name="Lundell T."/>
            <person name="Morin E."/>
            <person name="Murat C."/>
            <person name="Sun H."/>
            <person name="Tunlid A."/>
            <person name="Henrissat B."/>
            <person name="Grigoriev I.V."/>
            <person name="Hibbett D.S."/>
            <person name="Martin F."/>
            <person name="Nordberg H.P."/>
            <person name="Cantor M.N."/>
            <person name="Hua S.X."/>
        </authorList>
    </citation>
    <scope>NUCLEOTIDE SEQUENCE [LARGE SCALE GENOMIC DNA]</scope>
    <source>
        <strain evidence="3 4">F 1598</strain>
    </source>
</reference>
<feature type="transmembrane region" description="Helical" evidence="1">
    <location>
        <begin position="48"/>
        <end position="68"/>
    </location>
</feature>
<organism evidence="3 4">
    <name type="scientific">Piloderma croceum (strain F 1598)</name>
    <dbReference type="NCBI Taxonomy" id="765440"/>
    <lineage>
        <taxon>Eukaryota</taxon>
        <taxon>Fungi</taxon>
        <taxon>Dikarya</taxon>
        <taxon>Basidiomycota</taxon>
        <taxon>Agaricomycotina</taxon>
        <taxon>Agaricomycetes</taxon>
        <taxon>Agaricomycetidae</taxon>
        <taxon>Atheliales</taxon>
        <taxon>Atheliaceae</taxon>
        <taxon>Piloderma</taxon>
    </lineage>
</organism>
<dbReference type="HOGENOM" id="CLU_046025_5_4_1"/>
<feature type="transmembrane region" description="Helical" evidence="1">
    <location>
        <begin position="192"/>
        <end position="218"/>
    </location>
</feature>
<gene>
    <name evidence="3" type="ORF">PILCRDRAFT_488674</name>
</gene>
<evidence type="ECO:0000259" key="2">
    <source>
        <dbReference type="Pfam" id="PF20152"/>
    </source>
</evidence>
<feature type="domain" description="DUF6534" evidence="2">
    <location>
        <begin position="165"/>
        <end position="250"/>
    </location>
</feature>
<dbReference type="Pfam" id="PF20152">
    <property type="entry name" value="DUF6534"/>
    <property type="match status" value="1"/>
</dbReference>
<feature type="transmembrane region" description="Helical" evidence="1">
    <location>
        <begin position="88"/>
        <end position="109"/>
    </location>
</feature>
<evidence type="ECO:0000313" key="3">
    <source>
        <dbReference type="EMBL" id="KIM81741.1"/>
    </source>
</evidence>
<reference evidence="4" key="2">
    <citation type="submission" date="2015-01" db="EMBL/GenBank/DDBJ databases">
        <title>Evolutionary Origins and Diversification of the Mycorrhizal Mutualists.</title>
        <authorList>
            <consortium name="DOE Joint Genome Institute"/>
            <consortium name="Mycorrhizal Genomics Consortium"/>
            <person name="Kohler A."/>
            <person name="Kuo A."/>
            <person name="Nagy L.G."/>
            <person name="Floudas D."/>
            <person name="Copeland A."/>
            <person name="Barry K.W."/>
            <person name="Cichocki N."/>
            <person name="Veneault-Fourrey C."/>
            <person name="LaButti K."/>
            <person name="Lindquist E.A."/>
            <person name="Lipzen A."/>
            <person name="Lundell T."/>
            <person name="Morin E."/>
            <person name="Murat C."/>
            <person name="Riley R."/>
            <person name="Ohm R."/>
            <person name="Sun H."/>
            <person name="Tunlid A."/>
            <person name="Henrissat B."/>
            <person name="Grigoriev I.V."/>
            <person name="Hibbett D.S."/>
            <person name="Martin F."/>
        </authorList>
    </citation>
    <scope>NUCLEOTIDE SEQUENCE [LARGE SCALE GENOMIC DNA]</scope>
    <source>
        <strain evidence="4">F 1598</strain>
    </source>
</reference>
<feature type="transmembrane region" description="Helical" evidence="1">
    <location>
        <begin position="116"/>
        <end position="140"/>
    </location>
</feature>
<keyword evidence="4" id="KW-1185">Reference proteome</keyword>
<sequence length="308" mass="33979">MPSVVPMDNLLGASLSGVVVSAVIYGITCVQTYLYYTKYSTTDLFAMKFMVAALCLHLALVTMMVYHYTISNWGDVIALSRTTWTLEVQIVVGGLLTLIVQCFFAHRIWRFSKNWALTGIIVLLSLLGLGFGVAFMVHGFQTQFFAIKGSKANSFLTATFLSGDIACDTLITLSMCYYLHKSRTGLKGTDTMINLLITYAIRTCLVTTVCTTLCLVTFNALPRDMIYQPFYFIGCRLYANSLLSMLNARETIRDKGQPQDSGVFSLPRFAVGASSTNDSSMTDKQLPADASHGSLDVFTDHKDKLVPV</sequence>
<dbReference type="InParanoid" id="A0A0C3FRJ5"/>
<evidence type="ECO:0000313" key="4">
    <source>
        <dbReference type="Proteomes" id="UP000054166"/>
    </source>
</evidence>
<dbReference type="PANTHER" id="PTHR40465">
    <property type="entry name" value="CHROMOSOME 1, WHOLE GENOME SHOTGUN SEQUENCE"/>
    <property type="match status" value="1"/>
</dbReference>
<keyword evidence="1" id="KW-0472">Membrane</keyword>
<proteinExistence type="predicted"/>
<keyword evidence="1" id="KW-0812">Transmembrane</keyword>
<feature type="transmembrane region" description="Helical" evidence="1">
    <location>
        <begin position="12"/>
        <end position="36"/>
    </location>
</feature>
<dbReference type="Proteomes" id="UP000054166">
    <property type="component" value="Unassembled WGS sequence"/>
</dbReference>
<dbReference type="PANTHER" id="PTHR40465:SF1">
    <property type="entry name" value="DUF6534 DOMAIN-CONTAINING PROTEIN"/>
    <property type="match status" value="1"/>
</dbReference>
<dbReference type="AlphaFoldDB" id="A0A0C3FRJ5"/>
<protein>
    <recommendedName>
        <fullName evidence="2">DUF6534 domain-containing protein</fullName>
    </recommendedName>
</protein>
<accession>A0A0C3FRJ5</accession>
<dbReference type="EMBL" id="KN832997">
    <property type="protein sequence ID" value="KIM81741.1"/>
    <property type="molecule type" value="Genomic_DNA"/>
</dbReference>
<evidence type="ECO:0000256" key="1">
    <source>
        <dbReference type="SAM" id="Phobius"/>
    </source>
</evidence>
<dbReference type="OrthoDB" id="2790010at2759"/>